<gene>
    <name evidence="5" type="primary">msmR</name>
    <name evidence="5" type="ORF">GCM10008013_33400</name>
</gene>
<evidence type="ECO:0000256" key="2">
    <source>
        <dbReference type="ARBA" id="ARBA00023125"/>
    </source>
</evidence>
<dbReference type="Gene3D" id="1.10.10.60">
    <property type="entry name" value="Homeodomain-like"/>
    <property type="match status" value="2"/>
</dbReference>
<feature type="domain" description="HTH araC/xylS-type" evidence="4">
    <location>
        <begin position="192"/>
        <end position="290"/>
    </location>
</feature>
<keyword evidence="6" id="KW-1185">Reference proteome</keyword>
<dbReference type="EMBL" id="BMFT01000002">
    <property type="protein sequence ID" value="GGH30347.1"/>
    <property type="molecule type" value="Genomic_DNA"/>
</dbReference>
<dbReference type="Pfam" id="PF12833">
    <property type="entry name" value="HTH_18"/>
    <property type="match status" value="1"/>
</dbReference>
<dbReference type="SUPFAM" id="SSF51215">
    <property type="entry name" value="Regulatory protein AraC"/>
    <property type="match status" value="1"/>
</dbReference>
<organism evidence="5 6">
    <name type="scientific">Paenibacillus segetis</name>
    <dbReference type="NCBI Taxonomy" id="1325360"/>
    <lineage>
        <taxon>Bacteria</taxon>
        <taxon>Bacillati</taxon>
        <taxon>Bacillota</taxon>
        <taxon>Bacilli</taxon>
        <taxon>Bacillales</taxon>
        <taxon>Paenibacillaceae</taxon>
        <taxon>Paenibacillus</taxon>
    </lineage>
</organism>
<dbReference type="InterPro" id="IPR020449">
    <property type="entry name" value="Tscrpt_reg_AraC-type_HTH"/>
</dbReference>
<dbReference type="SMART" id="SM00342">
    <property type="entry name" value="HTH_ARAC"/>
    <property type="match status" value="1"/>
</dbReference>
<protein>
    <submittedName>
        <fullName evidence="5">AraC family transcriptional regulator</fullName>
    </submittedName>
</protein>
<evidence type="ECO:0000256" key="3">
    <source>
        <dbReference type="ARBA" id="ARBA00023163"/>
    </source>
</evidence>
<dbReference type="PROSITE" id="PS00041">
    <property type="entry name" value="HTH_ARAC_FAMILY_1"/>
    <property type="match status" value="1"/>
</dbReference>
<accession>A0ABQ1YL76</accession>
<sequence>MNMENGNMKEYEYEYAEYLYATSPLSEKEESIRIVRGGLSNGKENYRTGPKRIECFSIHFVRQGSLILEFKDQCLSLEEGDLFCLYPNVSYTYYRPQEDRESLKLCWLAVDGTEAESLLKMAGLRPDRPVLRGGWSGPVVEQLGAIYEMLQMRRFMTIDGHLELKARLYQLFATLIRQFGEPETVQPTGSVRAWAEYIERHASEGITVQQVARMAGHNRTYFSTVFAKTFGMPPAEYMYKVRMNRAKELLIGTDASITEVAYSLGYPNLYTFSRAFTKFLAISPSEYRRRYREEPL</sequence>
<evidence type="ECO:0000259" key="4">
    <source>
        <dbReference type="PROSITE" id="PS01124"/>
    </source>
</evidence>
<dbReference type="Pfam" id="PF02311">
    <property type="entry name" value="AraC_binding"/>
    <property type="match status" value="1"/>
</dbReference>
<keyword evidence="2" id="KW-0238">DNA-binding</keyword>
<dbReference type="PANTHER" id="PTHR43280:SF2">
    <property type="entry name" value="HTH-TYPE TRANSCRIPTIONAL REGULATOR EXSA"/>
    <property type="match status" value="1"/>
</dbReference>
<comment type="caution">
    <text evidence="5">The sequence shown here is derived from an EMBL/GenBank/DDBJ whole genome shotgun (WGS) entry which is preliminary data.</text>
</comment>
<dbReference type="InterPro" id="IPR037923">
    <property type="entry name" value="HTH-like"/>
</dbReference>
<reference evidence="6" key="1">
    <citation type="journal article" date="2019" name="Int. J. Syst. Evol. Microbiol.">
        <title>The Global Catalogue of Microorganisms (GCM) 10K type strain sequencing project: providing services to taxonomists for standard genome sequencing and annotation.</title>
        <authorList>
            <consortium name="The Broad Institute Genomics Platform"/>
            <consortium name="The Broad Institute Genome Sequencing Center for Infectious Disease"/>
            <person name="Wu L."/>
            <person name="Ma J."/>
        </authorList>
    </citation>
    <scope>NUCLEOTIDE SEQUENCE [LARGE SCALE GENOMIC DNA]</scope>
    <source>
        <strain evidence="6">CGMCC 1.12769</strain>
    </source>
</reference>
<dbReference type="PANTHER" id="PTHR43280">
    <property type="entry name" value="ARAC-FAMILY TRANSCRIPTIONAL REGULATOR"/>
    <property type="match status" value="1"/>
</dbReference>
<proteinExistence type="predicted"/>
<name>A0ABQ1YL76_9BACL</name>
<dbReference type="PRINTS" id="PR00032">
    <property type="entry name" value="HTHARAC"/>
</dbReference>
<evidence type="ECO:0000313" key="5">
    <source>
        <dbReference type="EMBL" id="GGH30347.1"/>
    </source>
</evidence>
<dbReference type="PROSITE" id="PS01124">
    <property type="entry name" value="HTH_ARAC_FAMILY_2"/>
    <property type="match status" value="1"/>
</dbReference>
<dbReference type="RefSeq" id="WP_188541000.1">
    <property type="nucleotide sequence ID" value="NZ_BMFT01000002.1"/>
</dbReference>
<keyword evidence="3" id="KW-0804">Transcription</keyword>
<evidence type="ECO:0000313" key="6">
    <source>
        <dbReference type="Proteomes" id="UP000659344"/>
    </source>
</evidence>
<dbReference type="InterPro" id="IPR018060">
    <property type="entry name" value="HTH_AraC"/>
</dbReference>
<dbReference type="InterPro" id="IPR009057">
    <property type="entry name" value="Homeodomain-like_sf"/>
</dbReference>
<dbReference type="InterPro" id="IPR003313">
    <property type="entry name" value="AraC-bd"/>
</dbReference>
<dbReference type="SUPFAM" id="SSF46689">
    <property type="entry name" value="Homeodomain-like"/>
    <property type="match status" value="2"/>
</dbReference>
<keyword evidence="1" id="KW-0805">Transcription regulation</keyword>
<dbReference type="InterPro" id="IPR018062">
    <property type="entry name" value="HTH_AraC-typ_CS"/>
</dbReference>
<dbReference type="Proteomes" id="UP000659344">
    <property type="component" value="Unassembled WGS sequence"/>
</dbReference>
<evidence type="ECO:0000256" key="1">
    <source>
        <dbReference type="ARBA" id="ARBA00023015"/>
    </source>
</evidence>